<evidence type="ECO:0000313" key="5">
    <source>
        <dbReference type="Proteomes" id="UP001499863"/>
    </source>
</evidence>
<keyword evidence="5" id="KW-1185">Reference proteome</keyword>
<dbReference type="EMBL" id="BAAAKJ010000122">
    <property type="protein sequence ID" value="GAA1392369.1"/>
    <property type="molecule type" value="Genomic_DNA"/>
</dbReference>
<name>A0ABP4IQ27_9ACTN</name>
<dbReference type="PANTHER" id="PTHR43174:SF1">
    <property type="entry name" value="UDP-N-ACETYLGLUCOSAMINE 2-EPIMERASE"/>
    <property type="match status" value="1"/>
</dbReference>
<comment type="caution">
    <text evidence="4">The sequence shown here is derived from an EMBL/GenBank/DDBJ whole genome shotgun (WGS) entry which is preliminary data.</text>
</comment>
<dbReference type="CDD" id="cd03786">
    <property type="entry name" value="GTB_UDP-GlcNAc_2-Epimerase"/>
    <property type="match status" value="1"/>
</dbReference>
<feature type="compositionally biased region" description="Basic and acidic residues" evidence="2">
    <location>
        <begin position="388"/>
        <end position="398"/>
    </location>
</feature>
<dbReference type="Gene3D" id="3.40.50.2000">
    <property type="entry name" value="Glycogen Phosphorylase B"/>
    <property type="match status" value="2"/>
</dbReference>
<evidence type="ECO:0000256" key="1">
    <source>
        <dbReference type="RuleBase" id="RU003513"/>
    </source>
</evidence>
<proteinExistence type="inferred from homology"/>
<protein>
    <submittedName>
        <fullName evidence="4">UDP-N-acetylglucosamine 2-epimerase (Non-hydrolyzing)</fullName>
    </submittedName>
</protein>
<dbReference type="NCBIfam" id="TIGR00236">
    <property type="entry name" value="wecB"/>
    <property type="match status" value="1"/>
</dbReference>
<dbReference type="PANTHER" id="PTHR43174">
    <property type="entry name" value="UDP-N-ACETYLGLUCOSAMINE 2-EPIMERASE"/>
    <property type="match status" value="1"/>
</dbReference>
<evidence type="ECO:0000259" key="3">
    <source>
        <dbReference type="Pfam" id="PF02350"/>
    </source>
</evidence>
<feature type="region of interest" description="Disordered" evidence="2">
    <location>
        <begin position="369"/>
        <end position="398"/>
    </location>
</feature>
<dbReference type="SUPFAM" id="SSF53756">
    <property type="entry name" value="UDP-Glycosyltransferase/glycogen phosphorylase"/>
    <property type="match status" value="1"/>
</dbReference>
<sequence length="398" mass="42652">MPSAEIALVFGTRPEIVKLAGVARRLGPQARIVWTGQHWDADLTTCFFEQYGLPRPHHLLHGVGGEARGQQIGRMVATLSDHFTKRPPAAVVVQGDTNTAAAGALAAHCAGVPVVHVEAGLRSFDNAMPEETNRRLIAPVADLHCAPTATAAAHLLREGVEPERVLITGNTVVEATLETLPAEADAHGLLARYQVTREAYVLATVHRPENTDDPARLAQLLDQLAAIDPPVLMPLHPRTRAAVERYGLRRSVARLHRIPPLDHATFLALARHCRLLVSDSGGVQEECTVLKRPLIVVRNSTERPEAVRAGFARLARPGHQLALALREMLADTGIAERLARIPSPYGDGGASDGIVAAVRERYLAAGHASAITPGPQLPAPGHAAAPRGLRERTQPARS</sequence>
<accession>A0ABP4IQ27</accession>
<dbReference type="Pfam" id="PF02350">
    <property type="entry name" value="Epimerase_2"/>
    <property type="match status" value="1"/>
</dbReference>
<dbReference type="InterPro" id="IPR003331">
    <property type="entry name" value="UDP_GlcNAc_Epimerase_2_dom"/>
</dbReference>
<dbReference type="RefSeq" id="WP_344332903.1">
    <property type="nucleotide sequence ID" value="NZ_BAAAKJ010000122.1"/>
</dbReference>
<keyword evidence="1" id="KW-0413">Isomerase</keyword>
<dbReference type="InterPro" id="IPR029767">
    <property type="entry name" value="WecB-like"/>
</dbReference>
<organism evidence="4 5">
    <name type="scientific">Kitasatospora putterlickiae</name>
    <dbReference type="NCBI Taxonomy" id="221725"/>
    <lineage>
        <taxon>Bacteria</taxon>
        <taxon>Bacillati</taxon>
        <taxon>Actinomycetota</taxon>
        <taxon>Actinomycetes</taxon>
        <taxon>Kitasatosporales</taxon>
        <taxon>Streptomycetaceae</taxon>
        <taxon>Kitasatospora</taxon>
    </lineage>
</organism>
<evidence type="ECO:0000256" key="2">
    <source>
        <dbReference type="SAM" id="MobiDB-lite"/>
    </source>
</evidence>
<feature type="domain" description="UDP-N-acetylglucosamine 2-epimerase" evidence="3">
    <location>
        <begin position="29"/>
        <end position="358"/>
    </location>
</feature>
<gene>
    <name evidence="4" type="primary">wecB_2</name>
    <name evidence="4" type="ORF">GCM10009639_23870</name>
</gene>
<dbReference type="Proteomes" id="UP001499863">
    <property type="component" value="Unassembled WGS sequence"/>
</dbReference>
<comment type="similarity">
    <text evidence="1">Belongs to the UDP-N-acetylglucosamine 2-epimerase family.</text>
</comment>
<evidence type="ECO:0000313" key="4">
    <source>
        <dbReference type="EMBL" id="GAA1392369.1"/>
    </source>
</evidence>
<reference evidence="5" key="1">
    <citation type="journal article" date="2019" name="Int. J. Syst. Evol. Microbiol.">
        <title>The Global Catalogue of Microorganisms (GCM) 10K type strain sequencing project: providing services to taxonomists for standard genome sequencing and annotation.</title>
        <authorList>
            <consortium name="The Broad Institute Genomics Platform"/>
            <consortium name="The Broad Institute Genome Sequencing Center for Infectious Disease"/>
            <person name="Wu L."/>
            <person name="Ma J."/>
        </authorList>
    </citation>
    <scope>NUCLEOTIDE SEQUENCE [LARGE SCALE GENOMIC DNA]</scope>
    <source>
        <strain evidence="5">JCM 12393</strain>
    </source>
</reference>